<dbReference type="InterPro" id="IPR016148">
    <property type="entry name" value="Pili_assmbl_chaperone_C"/>
</dbReference>
<dbReference type="InterPro" id="IPR013783">
    <property type="entry name" value="Ig-like_fold"/>
</dbReference>
<gene>
    <name evidence="12" type="ORF">ERHA53_01720</name>
</gene>
<dbReference type="InterPro" id="IPR018046">
    <property type="entry name" value="Pili_assmbl_chaperone_CS"/>
</dbReference>
<evidence type="ECO:0000256" key="8">
    <source>
        <dbReference type="RuleBase" id="RU003918"/>
    </source>
</evidence>
<dbReference type="InterPro" id="IPR050643">
    <property type="entry name" value="Periplasmic_pilus_chap"/>
</dbReference>
<dbReference type="Pfam" id="PF02753">
    <property type="entry name" value="PapD_C"/>
    <property type="match status" value="1"/>
</dbReference>
<evidence type="ECO:0000259" key="10">
    <source>
        <dbReference type="Pfam" id="PF00345"/>
    </source>
</evidence>
<keyword evidence="7" id="KW-0393">Immunoglobulin domain</keyword>
<sequence length="249" mass="27640">MIYKTFIAAVTSITLSASSMAAMTIAGTRVIFPGGEQEVTVRTTNKGDKPTLVQVWVDDGRSDADVNTMKVPFIITPPVYRVEPGKGQSLRLIYNNMVLPTDRESVFWLNMLEIPPVYKGPAKDRLELAFRTRIKIFYRPKSLDKATSKLGAKDLKWTVVKQEKKVKVNNPTPYYYSFDTMTLFSGAQKVKVNAEMVAPFSSSEFVFSKNSPAITNLTGGEFSLLNDYGAAVIGKLKAKGDELTLESMK</sequence>
<dbReference type="PANTHER" id="PTHR30251">
    <property type="entry name" value="PILUS ASSEMBLY CHAPERONE"/>
    <property type="match status" value="1"/>
</dbReference>
<dbReference type="InterPro" id="IPR008962">
    <property type="entry name" value="PapD-like_sf"/>
</dbReference>
<feature type="domain" description="Pili assembly chaperone C-terminal" evidence="11">
    <location>
        <begin position="168"/>
        <end position="231"/>
    </location>
</feature>
<evidence type="ECO:0000313" key="12">
    <source>
        <dbReference type="EMBL" id="BCQ32829.1"/>
    </source>
</evidence>
<reference evidence="12 13" key="1">
    <citation type="submission" date="2021-01" db="EMBL/GenBank/DDBJ databases">
        <title>Complete genome sequence of Erwinia rhapontici MAFF 311153.</title>
        <authorList>
            <person name="Morohoshi T."/>
            <person name="Someya N."/>
        </authorList>
    </citation>
    <scope>NUCLEOTIDE SEQUENCE [LARGE SCALE GENOMIC DNA]</scope>
    <source>
        <strain evidence="12 13">MAFF 311153</strain>
    </source>
</reference>
<keyword evidence="6 8" id="KW-0143">Chaperone</keyword>
<evidence type="ECO:0000256" key="4">
    <source>
        <dbReference type="ARBA" id="ARBA00022729"/>
    </source>
</evidence>
<name>A0ABM7MV76_ERWRD</name>
<dbReference type="Pfam" id="PF00345">
    <property type="entry name" value="PapD_N"/>
    <property type="match status" value="1"/>
</dbReference>
<feature type="signal peptide" evidence="9">
    <location>
        <begin position="1"/>
        <end position="21"/>
    </location>
</feature>
<evidence type="ECO:0000256" key="7">
    <source>
        <dbReference type="ARBA" id="ARBA00023319"/>
    </source>
</evidence>
<evidence type="ECO:0000256" key="6">
    <source>
        <dbReference type="ARBA" id="ARBA00023186"/>
    </source>
</evidence>
<comment type="similarity">
    <text evidence="2 8">Belongs to the periplasmic pilus chaperone family.</text>
</comment>
<comment type="subcellular location">
    <subcellularLocation>
        <location evidence="1 8">Periplasm</location>
    </subcellularLocation>
</comment>
<dbReference type="InterPro" id="IPR016147">
    <property type="entry name" value="Pili_assmbl_chaperone_N"/>
</dbReference>
<dbReference type="Proteomes" id="UP000677515">
    <property type="component" value="Chromosome"/>
</dbReference>
<accession>A0ABM7MV76</accession>
<evidence type="ECO:0000256" key="2">
    <source>
        <dbReference type="ARBA" id="ARBA00007399"/>
    </source>
</evidence>
<evidence type="ECO:0000256" key="3">
    <source>
        <dbReference type="ARBA" id="ARBA00022558"/>
    </source>
</evidence>
<organism evidence="12 13">
    <name type="scientific">Erwinia rhapontici</name>
    <name type="common">Pectobacterium rhapontici</name>
    <dbReference type="NCBI Taxonomy" id="55212"/>
    <lineage>
        <taxon>Bacteria</taxon>
        <taxon>Pseudomonadati</taxon>
        <taxon>Pseudomonadota</taxon>
        <taxon>Gammaproteobacteria</taxon>
        <taxon>Enterobacterales</taxon>
        <taxon>Erwiniaceae</taxon>
        <taxon>Erwinia</taxon>
    </lineage>
</organism>
<feature type="chain" id="PRO_5045633762" evidence="9">
    <location>
        <begin position="22"/>
        <end position="249"/>
    </location>
</feature>
<dbReference type="InterPro" id="IPR036316">
    <property type="entry name" value="Pili_assmbl_chap_C_dom_sf"/>
</dbReference>
<evidence type="ECO:0000256" key="1">
    <source>
        <dbReference type="ARBA" id="ARBA00004418"/>
    </source>
</evidence>
<dbReference type="PANTHER" id="PTHR30251:SF2">
    <property type="entry name" value="FIMBRIAL CHAPERONE YADV-RELATED"/>
    <property type="match status" value="1"/>
</dbReference>
<feature type="domain" description="Pili assembly chaperone N-terminal" evidence="10">
    <location>
        <begin position="23"/>
        <end position="143"/>
    </location>
</feature>
<dbReference type="SUPFAM" id="SSF49354">
    <property type="entry name" value="PapD-like"/>
    <property type="match status" value="1"/>
</dbReference>
<protein>
    <submittedName>
        <fullName evidence="12">Pilus assembly protein</fullName>
    </submittedName>
</protein>
<keyword evidence="4 9" id="KW-0732">Signal</keyword>
<proteinExistence type="inferred from homology"/>
<dbReference type="PRINTS" id="PR00969">
    <property type="entry name" value="CHAPERONPILI"/>
</dbReference>
<dbReference type="SUPFAM" id="SSF49584">
    <property type="entry name" value="Periplasmic chaperone C-domain"/>
    <property type="match status" value="1"/>
</dbReference>
<evidence type="ECO:0000256" key="9">
    <source>
        <dbReference type="SAM" id="SignalP"/>
    </source>
</evidence>
<dbReference type="EMBL" id="AP024329">
    <property type="protein sequence ID" value="BCQ32829.1"/>
    <property type="molecule type" value="Genomic_DNA"/>
</dbReference>
<dbReference type="RefSeq" id="WP_212813537.1">
    <property type="nucleotide sequence ID" value="NZ_AP024329.1"/>
</dbReference>
<evidence type="ECO:0000313" key="13">
    <source>
        <dbReference type="Proteomes" id="UP000677515"/>
    </source>
</evidence>
<keyword evidence="3" id="KW-1029">Fimbrium biogenesis</keyword>
<keyword evidence="5" id="KW-0574">Periplasm</keyword>
<dbReference type="PROSITE" id="PS00635">
    <property type="entry name" value="PILI_CHAPERONE"/>
    <property type="match status" value="1"/>
</dbReference>
<evidence type="ECO:0000259" key="11">
    <source>
        <dbReference type="Pfam" id="PF02753"/>
    </source>
</evidence>
<dbReference type="InterPro" id="IPR001829">
    <property type="entry name" value="Pili_assmbl_chaperone_bac"/>
</dbReference>
<evidence type="ECO:0000256" key="5">
    <source>
        <dbReference type="ARBA" id="ARBA00022764"/>
    </source>
</evidence>
<dbReference type="Gene3D" id="2.60.40.10">
    <property type="entry name" value="Immunoglobulins"/>
    <property type="match status" value="2"/>
</dbReference>
<keyword evidence="13" id="KW-1185">Reference proteome</keyword>